<proteinExistence type="predicted"/>
<protein>
    <submittedName>
        <fullName evidence="1">Uncharacterized protein</fullName>
    </submittedName>
</protein>
<organism evidence="1">
    <name type="scientific">Salix viminalis</name>
    <name type="common">Common osier</name>
    <name type="synonym">Basket willow</name>
    <dbReference type="NCBI Taxonomy" id="40686"/>
    <lineage>
        <taxon>Eukaryota</taxon>
        <taxon>Viridiplantae</taxon>
        <taxon>Streptophyta</taxon>
        <taxon>Embryophyta</taxon>
        <taxon>Tracheophyta</taxon>
        <taxon>Spermatophyta</taxon>
        <taxon>Magnoliopsida</taxon>
        <taxon>eudicotyledons</taxon>
        <taxon>Gunneridae</taxon>
        <taxon>Pentapetalae</taxon>
        <taxon>rosids</taxon>
        <taxon>fabids</taxon>
        <taxon>Malpighiales</taxon>
        <taxon>Salicaceae</taxon>
        <taxon>Saliceae</taxon>
        <taxon>Salix</taxon>
    </lineage>
</organism>
<gene>
    <name evidence="1" type="ORF">SVIM_LOCUS474595</name>
</gene>
<dbReference type="AlphaFoldDB" id="A0A6N2N9X2"/>
<name>A0A6N2N9X2_SALVM</name>
<sequence length="80" mass="9150">MEFLGNICIRLGHFFLPCQLSLRNPKWASRHNTFGSSSPWKQLLGTEQLAPWSTSFCKQFQSLCHLKIHQGLPSCPFSDL</sequence>
<reference evidence="1" key="1">
    <citation type="submission" date="2019-03" db="EMBL/GenBank/DDBJ databases">
        <authorList>
            <person name="Mank J."/>
            <person name="Almeida P."/>
        </authorList>
    </citation>
    <scope>NUCLEOTIDE SEQUENCE</scope>
    <source>
        <strain evidence="1">78183</strain>
    </source>
</reference>
<dbReference type="EMBL" id="CAADRP010002163">
    <property type="protein sequence ID" value="VFU62703.1"/>
    <property type="molecule type" value="Genomic_DNA"/>
</dbReference>
<evidence type="ECO:0000313" key="1">
    <source>
        <dbReference type="EMBL" id="VFU62703.1"/>
    </source>
</evidence>
<accession>A0A6N2N9X2</accession>